<dbReference type="PANTHER" id="PTHR41307:SF1">
    <property type="entry name" value="MEMBRANE PROTEIN"/>
    <property type="match status" value="1"/>
</dbReference>
<accession>A0ABS2SMQ1</accession>
<keyword evidence="1" id="KW-0812">Transmembrane</keyword>
<evidence type="ECO:0000313" key="3">
    <source>
        <dbReference type="Proteomes" id="UP001179280"/>
    </source>
</evidence>
<dbReference type="PANTHER" id="PTHR41307">
    <property type="entry name" value="MEMBRANE PROTEIN-RELATED"/>
    <property type="match status" value="1"/>
</dbReference>
<organism evidence="2 3">
    <name type="scientific">Shouchella xiaoxiensis</name>
    <dbReference type="NCBI Taxonomy" id="766895"/>
    <lineage>
        <taxon>Bacteria</taxon>
        <taxon>Bacillati</taxon>
        <taxon>Bacillota</taxon>
        <taxon>Bacilli</taxon>
        <taxon>Bacillales</taxon>
        <taxon>Bacillaceae</taxon>
        <taxon>Shouchella</taxon>
    </lineage>
</organism>
<dbReference type="InterPro" id="IPR009214">
    <property type="entry name" value="DUF1129"/>
</dbReference>
<name>A0ABS2SMQ1_9BACI</name>
<evidence type="ECO:0000256" key="1">
    <source>
        <dbReference type="SAM" id="Phobius"/>
    </source>
</evidence>
<feature type="transmembrane region" description="Helical" evidence="1">
    <location>
        <begin position="172"/>
        <end position="192"/>
    </location>
</feature>
<dbReference type="Gene3D" id="1.10.1900.10">
    <property type="entry name" value="c-terminal domain of poly(a) binding protein"/>
    <property type="match status" value="1"/>
</dbReference>
<feature type="transmembrane region" description="Helical" evidence="1">
    <location>
        <begin position="204"/>
        <end position="222"/>
    </location>
</feature>
<keyword evidence="1" id="KW-0472">Membrane</keyword>
<evidence type="ECO:0000313" key="2">
    <source>
        <dbReference type="EMBL" id="MBM7836797.1"/>
    </source>
</evidence>
<dbReference type="EMBL" id="JAFBCV010000001">
    <property type="protein sequence ID" value="MBM7836797.1"/>
    <property type="molecule type" value="Genomic_DNA"/>
</dbReference>
<feature type="transmembrane region" description="Helical" evidence="1">
    <location>
        <begin position="93"/>
        <end position="114"/>
    </location>
</feature>
<dbReference type="Pfam" id="PF06570">
    <property type="entry name" value="DUF1129"/>
    <property type="match status" value="1"/>
</dbReference>
<comment type="caution">
    <text evidence="2">The sequence shown here is derived from an EMBL/GenBank/DDBJ whole genome shotgun (WGS) entry which is preliminary data.</text>
</comment>
<sequence length="225" mass="25819">MIHTEQLIQQNNTKRESLTDVNKQLYEDFLMYFRTDLRVSEHDAEELLMDILDHLLDAQSEGRSAHHLFGENPKEYADELIAQLPSENKKSRVVFIGSIFTNMLAYLVIIKGLVNFILPFFTEGKEALEVGNTLLVAFLMAITIPFAVKMIFSLIRGSLFTEDQKMSEKKMFVKAGLFGALLFSPVVLVMAFMPSFGPVIMIEWWIYVLVGVFLYISSKFIMKRT</sequence>
<dbReference type="SUPFAM" id="SSF158560">
    <property type="entry name" value="BH3980-like"/>
    <property type="match status" value="1"/>
</dbReference>
<dbReference type="RefSeq" id="WP_204463519.1">
    <property type="nucleotide sequence ID" value="NZ_JAFBCV010000001.1"/>
</dbReference>
<proteinExistence type="predicted"/>
<reference evidence="2" key="1">
    <citation type="submission" date="2021-01" db="EMBL/GenBank/DDBJ databases">
        <title>Genomic Encyclopedia of Type Strains, Phase IV (KMG-IV): sequencing the most valuable type-strain genomes for metagenomic binning, comparative biology and taxonomic classification.</title>
        <authorList>
            <person name="Goeker M."/>
        </authorList>
    </citation>
    <scope>NUCLEOTIDE SEQUENCE</scope>
    <source>
        <strain evidence="2">DSM 21943</strain>
    </source>
</reference>
<keyword evidence="1" id="KW-1133">Transmembrane helix</keyword>
<feature type="transmembrane region" description="Helical" evidence="1">
    <location>
        <begin position="134"/>
        <end position="152"/>
    </location>
</feature>
<protein>
    <submittedName>
        <fullName evidence="2">Membrane-anchored protein</fullName>
    </submittedName>
</protein>
<gene>
    <name evidence="2" type="ORF">JOC54_000028</name>
</gene>
<dbReference type="Proteomes" id="UP001179280">
    <property type="component" value="Unassembled WGS sequence"/>
</dbReference>
<keyword evidence="3" id="KW-1185">Reference proteome</keyword>